<comment type="caution">
    <text evidence="9">The sequence shown here is derived from an EMBL/GenBank/DDBJ whole genome shotgun (WGS) entry which is preliminary data.</text>
</comment>
<name>A0A9N8ZZQ5_9GLOM</name>
<evidence type="ECO:0000256" key="1">
    <source>
        <dbReference type="ARBA" id="ARBA00022679"/>
    </source>
</evidence>
<dbReference type="GO" id="GO:0016301">
    <property type="term" value="F:kinase activity"/>
    <property type="evidence" value="ECO:0007669"/>
    <property type="project" value="UniProtKB-KW"/>
</dbReference>
<reference evidence="9" key="1">
    <citation type="submission" date="2021-06" db="EMBL/GenBank/DDBJ databases">
        <authorList>
            <person name="Kallberg Y."/>
            <person name="Tangrot J."/>
            <person name="Rosling A."/>
        </authorList>
    </citation>
    <scope>NUCLEOTIDE SEQUENCE</scope>
    <source>
        <strain evidence="9">MT106</strain>
    </source>
</reference>
<dbReference type="Pfam" id="PF04227">
    <property type="entry name" value="Indigoidine_A"/>
    <property type="match status" value="1"/>
</dbReference>
<dbReference type="Pfam" id="PF00294">
    <property type="entry name" value="PfkB"/>
    <property type="match status" value="1"/>
</dbReference>
<dbReference type="PANTHER" id="PTHR42909">
    <property type="entry name" value="ZGC:136858"/>
    <property type="match status" value="1"/>
</dbReference>
<dbReference type="SUPFAM" id="SSF110581">
    <property type="entry name" value="Indigoidine synthase A-like"/>
    <property type="match status" value="1"/>
</dbReference>
<feature type="domain" description="Carbohydrate kinase PfkB" evidence="8">
    <location>
        <begin position="564"/>
        <end position="614"/>
    </location>
</feature>
<dbReference type="PROSITE" id="PS00584">
    <property type="entry name" value="PFKB_KINASES_2"/>
    <property type="match status" value="1"/>
</dbReference>
<evidence type="ECO:0000256" key="6">
    <source>
        <dbReference type="ARBA" id="ARBA00023239"/>
    </source>
</evidence>
<evidence type="ECO:0000256" key="2">
    <source>
        <dbReference type="ARBA" id="ARBA00022723"/>
    </source>
</evidence>
<dbReference type="Proteomes" id="UP000789831">
    <property type="component" value="Unassembled WGS sequence"/>
</dbReference>
<dbReference type="OrthoDB" id="198885at2759"/>
<keyword evidence="5" id="KW-0464">Manganese</keyword>
<proteinExistence type="predicted"/>
<evidence type="ECO:0000259" key="8">
    <source>
        <dbReference type="Pfam" id="PF00294"/>
    </source>
</evidence>
<evidence type="ECO:0000256" key="5">
    <source>
        <dbReference type="ARBA" id="ARBA00023211"/>
    </source>
</evidence>
<evidence type="ECO:0000256" key="4">
    <source>
        <dbReference type="ARBA" id="ARBA00022801"/>
    </source>
</evidence>
<accession>A0A9N8ZZQ5</accession>
<evidence type="ECO:0000313" key="9">
    <source>
        <dbReference type="EMBL" id="CAG8512221.1"/>
    </source>
</evidence>
<keyword evidence="2" id="KW-0479">Metal-binding</keyword>
<dbReference type="EMBL" id="CAJVPL010000585">
    <property type="protein sequence ID" value="CAG8512221.1"/>
    <property type="molecule type" value="Genomic_DNA"/>
</dbReference>
<protein>
    <submittedName>
        <fullName evidence="9">5093_t:CDS:1</fullName>
    </submittedName>
</protein>
<keyword evidence="10" id="KW-1185">Reference proteome</keyword>
<dbReference type="Gene3D" id="3.40.1190.20">
    <property type="match status" value="1"/>
</dbReference>
<dbReference type="GO" id="GO:0046872">
    <property type="term" value="F:metal ion binding"/>
    <property type="evidence" value="ECO:0007669"/>
    <property type="project" value="UniProtKB-KW"/>
</dbReference>
<dbReference type="InterPro" id="IPR022830">
    <property type="entry name" value="Indigdn_synthA-like"/>
</dbReference>
<dbReference type="InterPro" id="IPR029056">
    <property type="entry name" value="Ribokinase-like"/>
</dbReference>
<gene>
    <name evidence="9" type="ORF">AGERDE_LOCUS4801</name>
</gene>
<dbReference type="InterPro" id="IPR002173">
    <property type="entry name" value="Carboh/pur_kinase_PfkB_CS"/>
</dbReference>
<evidence type="ECO:0000256" key="7">
    <source>
        <dbReference type="ARBA" id="ARBA00023295"/>
    </source>
</evidence>
<dbReference type="PANTHER" id="PTHR42909:SF1">
    <property type="entry name" value="CARBOHYDRATE KINASE PFKB DOMAIN-CONTAINING PROTEIN"/>
    <property type="match status" value="1"/>
</dbReference>
<evidence type="ECO:0000313" key="10">
    <source>
        <dbReference type="Proteomes" id="UP000789831"/>
    </source>
</evidence>
<keyword evidence="1" id="KW-0808">Transferase</keyword>
<keyword evidence="3" id="KW-0418">Kinase</keyword>
<dbReference type="InterPro" id="IPR011611">
    <property type="entry name" value="PfkB_dom"/>
</dbReference>
<dbReference type="AlphaFoldDB" id="A0A9N8ZZQ5"/>
<dbReference type="GO" id="GO:0004730">
    <property type="term" value="F:pseudouridylate synthase activity"/>
    <property type="evidence" value="ECO:0007669"/>
    <property type="project" value="InterPro"/>
</dbReference>
<keyword evidence="4" id="KW-0378">Hydrolase</keyword>
<dbReference type="GO" id="GO:0005737">
    <property type="term" value="C:cytoplasm"/>
    <property type="evidence" value="ECO:0007669"/>
    <property type="project" value="TreeGrafter"/>
</dbReference>
<dbReference type="Gene3D" id="3.40.1790.10">
    <property type="entry name" value="Indigoidine synthase domain"/>
    <property type="match status" value="1"/>
</dbReference>
<keyword evidence="7" id="KW-0326">Glycosidase</keyword>
<dbReference type="GO" id="GO:0016798">
    <property type="term" value="F:hydrolase activity, acting on glycosyl bonds"/>
    <property type="evidence" value="ECO:0007669"/>
    <property type="project" value="UniProtKB-KW"/>
</dbReference>
<dbReference type="SUPFAM" id="SSF53613">
    <property type="entry name" value="Ribokinase-like"/>
    <property type="match status" value="1"/>
</dbReference>
<evidence type="ECO:0000256" key="3">
    <source>
        <dbReference type="ARBA" id="ARBA00022777"/>
    </source>
</evidence>
<keyword evidence="6" id="KW-0456">Lyase</keyword>
<sequence length="624" mass="67770">MPYPQNLETALEVENIVRQNGSVPATIAILNGRIHVGLEHKDIEKLAKIGKSAKKCSHRDLALAVSQGLMGATTVAGTMVIAHMAGIKVFVTGGIGGVHWDAETTMDISADLTELGKTPVAVVCAGVKSILDIEKTLEYLETQGVLVSTFVDNRNSNGDDAFEFPAFFTRKSGFKSPSNLKTIEECASLIHFNSLLNLQSGLVIAVPIPEKDAADAGCIQVAIESALLEARNLGISGKEVTPFLLKRVNEQTQGASLKARSQIAKCLAETFGSYDNSGNHIDDDTVGGAAVDITSTLNPKAKDYFRTSSPGKIRHSIGGTTAGLQILDEKPTGVYNAVHKPDGELLCAVADMDFDNISGDWISEAIKKNKPNLVCFDGNISTACIESIIETCENLQIPVFFEPTSIPKSKKILMHFRSFLSTNKIHYISPNEFELAALYNEAESCGLFDYTFHEWFSKIDEFNIGQQYRQDVEKVIRKSNAKLSFLTEKGILVQSIHLLPYIPNIIVTLGNQGVLLVQSLAEPPSVRDESKFYGNNFEIIVPKRARENGAIRFRYFEPTVIGNEVVVNVTGAGDSFVGALVAGLSYYGDKTIDDLVNIAQKAAALTLQSHDAVSEKITPKLLEL</sequence>
<dbReference type="InterPro" id="IPR007342">
    <property type="entry name" value="PsuG"/>
</dbReference>
<organism evidence="9 10">
    <name type="scientific">Ambispora gerdemannii</name>
    <dbReference type="NCBI Taxonomy" id="144530"/>
    <lineage>
        <taxon>Eukaryota</taxon>
        <taxon>Fungi</taxon>
        <taxon>Fungi incertae sedis</taxon>
        <taxon>Mucoromycota</taxon>
        <taxon>Glomeromycotina</taxon>
        <taxon>Glomeromycetes</taxon>
        <taxon>Archaeosporales</taxon>
        <taxon>Ambisporaceae</taxon>
        <taxon>Ambispora</taxon>
    </lineage>
</organism>